<dbReference type="InterPro" id="IPR009100">
    <property type="entry name" value="AcylCoA_DH/oxidase_NM_dom_sf"/>
</dbReference>
<dbReference type="InterPro" id="IPR037069">
    <property type="entry name" value="AcylCoA_DH/ox_N_sf"/>
</dbReference>
<dbReference type="InterPro" id="IPR009075">
    <property type="entry name" value="AcylCo_DH/oxidase_C"/>
</dbReference>
<dbReference type="CDD" id="cd00567">
    <property type="entry name" value="ACAD"/>
    <property type="match status" value="1"/>
</dbReference>
<evidence type="ECO:0000256" key="5">
    <source>
        <dbReference type="SAM" id="MobiDB-lite"/>
    </source>
</evidence>
<dbReference type="RefSeq" id="WP_145793394.1">
    <property type="nucleotide sequence ID" value="NZ_BAAABR010000022.1"/>
</dbReference>
<dbReference type="PANTHER" id="PTHR43884:SF12">
    <property type="entry name" value="ISOVALERYL-COA DEHYDROGENASE, MITOCHONDRIAL-RELATED"/>
    <property type="match status" value="1"/>
</dbReference>
<sequence length="596" mass="63604">MTSTTPSDTLPSTASGATGAPEAAGSEAAARLRIADLERRLGDPWDEANPLGHTAVLAADERGEVLPEAERVLDEFGLNAEFVPTALGGRMERADVLARVLRPVFRRDPSLGFGYGATSYLAASAVWAAGTPEQQRSTAEQLLGGGRLAVAYRDLAHGNAFLRDEFTARRHEGGFLVDGEKKVISNADRAEGLVLFCRTGEAQGGQSHSALLLDRTALPAERVRDLPRHQTLGLRGCRMGGLGLTDCPVPEDALLGRWGGGVELALSSFQLTRSVLPSMVLAGADTLLRTTTRFAVERGVRGRPGVLNPLARASLVGAFLDLLICDSLALTSTRAAHLYPEATQVYASATKYLLPIVLTDTSYDLSVLLGSNVYLRDGEFGIFQKHVRDLPVTSLGHSGAAACQSTIIPQLPGLAARWFAGPAPAATLFRPGDGLPPLDHDRLRPVAAAYDPLAAELVAAEGEPWPDGPAGEYGELLRTLVSDLTGHLAELRDACRSLSLQGRSVANPRSYALVDRYTLMLAVASCLGVWRHGTGGSDDFLADPVWLLAALFRLGRRLGLNLPQQPKGLEEPVFQELLARYHDGSSLDLYRTPAAH</sequence>
<accession>A0A561EVD5</accession>
<dbReference type="PANTHER" id="PTHR43884">
    <property type="entry name" value="ACYL-COA DEHYDROGENASE"/>
    <property type="match status" value="1"/>
</dbReference>
<evidence type="ECO:0000256" key="2">
    <source>
        <dbReference type="ARBA" id="ARBA00009347"/>
    </source>
</evidence>
<evidence type="ECO:0000256" key="3">
    <source>
        <dbReference type="ARBA" id="ARBA00022630"/>
    </source>
</evidence>
<dbReference type="AlphaFoldDB" id="A0A561EVD5"/>
<name>A0A561EVD5_9ACTN</name>
<evidence type="ECO:0000259" key="6">
    <source>
        <dbReference type="Pfam" id="PF00441"/>
    </source>
</evidence>
<dbReference type="Gene3D" id="1.10.540.10">
    <property type="entry name" value="Acyl-CoA dehydrogenase/oxidase, N-terminal domain"/>
    <property type="match status" value="1"/>
</dbReference>
<dbReference type="OrthoDB" id="3860847at2"/>
<keyword evidence="8" id="KW-1185">Reference proteome</keyword>
<dbReference type="GO" id="GO:0003995">
    <property type="term" value="F:acyl-CoA dehydrogenase activity"/>
    <property type="evidence" value="ECO:0007669"/>
    <property type="project" value="TreeGrafter"/>
</dbReference>
<protein>
    <submittedName>
        <fullName evidence="7">Alkylation response protein AidB-like acyl-CoA dehydrogenase</fullName>
    </submittedName>
</protein>
<dbReference type="Gene3D" id="2.40.110.10">
    <property type="entry name" value="Butyryl-CoA Dehydrogenase, subunit A, domain 2"/>
    <property type="match status" value="1"/>
</dbReference>
<comment type="cofactor">
    <cofactor evidence="1">
        <name>FAD</name>
        <dbReference type="ChEBI" id="CHEBI:57692"/>
    </cofactor>
</comment>
<evidence type="ECO:0000313" key="8">
    <source>
        <dbReference type="Proteomes" id="UP000318416"/>
    </source>
</evidence>
<evidence type="ECO:0000256" key="1">
    <source>
        <dbReference type="ARBA" id="ARBA00001974"/>
    </source>
</evidence>
<dbReference type="EMBL" id="VIVR01000001">
    <property type="protein sequence ID" value="TWE19575.1"/>
    <property type="molecule type" value="Genomic_DNA"/>
</dbReference>
<comment type="similarity">
    <text evidence="2">Belongs to the acyl-CoA dehydrogenase family.</text>
</comment>
<dbReference type="InterPro" id="IPR036250">
    <property type="entry name" value="AcylCo_DH-like_C"/>
</dbReference>
<feature type="region of interest" description="Disordered" evidence="5">
    <location>
        <begin position="1"/>
        <end position="27"/>
    </location>
</feature>
<proteinExistence type="inferred from homology"/>
<dbReference type="Proteomes" id="UP000318416">
    <property type="component" value="Unassembled WGS sequence"/>
</dbReference>
<dbReference type="SUPFAM" id="SSF56645">
    <property type="entry name" value="Acyl-CoA dehydrogenase NM domain-like"/>
    <property type="match status" value="1"/>
</dbReference>
<comment type="caution">
    <text evidence="7">The sequence shown here is derived from an EMBL/GenBank/DDBJ whole genome shotgun (WGS) entry which is preliminary data.</text>
</comment>
<dbReference type="SUPFAM" id="SSF47203">
    <property type="entry name" value="Acyl-CoA dehydrogenase C-terminal domain-like"/>
    <property type="match status" value="1"/>
</dbReference>
<dbReference type="GO" id="GO:0050660">
    <property type="term" value="F:flavin adenine dinucleotide binding"/>
    <property type="evidence" value="ECO:0007669"/>
    <property type="project" value="InterPro"/>
</dbReference>
<reference evidence="7 8" key="1">
    <citation type="submission" date="2019-06" db="EMBL/GenBank/DDBJ databases">
        <title>Sequencing the genomes of 1000 actinobacteria strains.</title>
        <authorList>
            <person name="Klenk H.-P."/>
        </authorList>
    </citation>
    <scope>NUCLEOTIDE SEQUENCE [LARGE SCALE GENOMIC DNA]</scope>
    <source>
        <strain evidence="7 8">DSM 41649</strain>
    </source>
</reference>
<evidence type="ECO:0000313" key="7">
    <source>
        <dbReference type="EMBL" id="TWE19575.1"/>
    </source>
</evidence>
<dbReference type="Gene3D" id="1.20.140.10">
    <property type="entry name" value="Butyryl-CoA Dehydrogenase, subunit A, domain 3"/>
    <property type="match status" value="1"/>
</dbReference>
<dbReference type="InterPro" id="IPR046373">
    <property type="entry name" value="Acyl-CoA_Oxase/DH_mid-dom_sf"/>
</dbReference>
<feature type="domain" description="Acyl-CoA dehydrogenase/oxidase C-terminal" evidence="6">
    <location>
        <begin position="259"/>
        <end position="408"/>
    </location>
</feature>
<organism evidence="7 8">
    <name type="scientific">Kitasatospora atroaurantiaca</name>
    <dbReference type="NCBI Taxonomy" id="285545"/>
    <lineage>
        <taxon>Bacteria</taxon>
        <taxon>Bacillati</taxon>
        <taxon>Actinomycetota</taxon>
        <taxon>Actinomycetes</taxon>
        <taxon>Kitasatosporales</taxon>
        <taxon>Streptomycetaceae</taxon>
        <taxon>Kitasatospora</taxon>
    </lineage>
</organism>
<dbReference type="Pfam" id="PF00441">
    <property type="entry name" value="Acyl-CoA_dh_1"/>
    <property type="match status" value="1"/>
</dbReference>
<evidence type="ECO:0000256" key="4">
    <source>
        <dbReference type="ARBA" id="ARBA00022827"/>
    </source>
</evidence>
<keyword evidence="4" id="KW-0274">FAD</keyword>
<gene>
    <name evidence="7" type="ORF">FB465_4693</name>
</gene>
<keyword evidence="3" id="KW-0285">Flavoprotein</keyword>